<evidence type="ECO:0000256" key="3">
    <source>
        <dbReference type="ARBA" id="ARBA00022741"/>
    </source>
</evidence>
<dbReference type="InterPro" id="IPR043129">
    <property type="entry name" value="ATPase_NBD"/>
</dbReference>
<evidence type="ECO:0000256" key="4">
    <source>
        <dbReference type="ARBA" id="ARBA00022840"/>
    </source>
</evidence>
<evidence type="ECO:0000256" key="7">
    <source>
        <dbReference type="RuleBase" id="RU000487"/>
    </source>
</evidence>
<dbReference type="Pfam" id="PF00022">
    <property type="entry name" value="Actin"/>
    <property type="match status" value="1"/>
</dbReference>
<dbReference type="PRINTS" id="PR00190">
    <property type="entry name" value="ACTIN"/>
</dbReference>
<evidence type="ECO:0000256" key="1">
    <source>
        <dbReference type="ARBA" id="ARBA00004245"/>
    </source>
</evidence>
<comment type="caution">
    <text evidence="8">The sequence shown here is derived from an EMBL/GenBank/DDBJ whole genome shotgun (WGS) entry which is preliminary data.</text>
</comment>
<keyword evidence="9" id="KW-1185">Reference proteome</keyword>
<dbReference type="FunFam" id="3.30.420.40:FF:000148">
    <property type="entry name" value="Actin, alpha skeletal muscle"/>
    <property type="match status" value="1"/>
</dbReference>
<dbReference type="PANTHER" id="PTHR11937">
    <property type="entry name" value="ACTIN"/>
    <property type="match status" value="1"/>
</dbReference>
<dbReference type="SUPFAM" id="SSF53067">
    <property type="entry name" value="Actin-like ATPase domain"/>
    <property type="match status" value="2"/>
</dbReference>
<protein>
    <submittedName>
        <fullName evidence="8">Actin</fullName>
    </submittedName>
</protein>
<comment type="catalytic activity">
    <reaction evidence="6">
        <text>ATP + H2O = ADP + phosphate + H(+)</text>
        <dbReference type="Rhea" id="RHEA:13065"/>
        <dbReference type="ChEBI" id="CHEBI:15377"/>
        <dbReference type="ChEBI" id="CHEBI:15378"/>
        <dbReference type="ChEBI" id="CHEBI:30616"/>
        <dbReference type="ChEBI" id="CHEBI:43474"/>
        <dbReference type="ChEBI" id="CHEBI:456216"/>
    </reaction>
</comment>
<dbReference type="EMBL" id="ASPP01010737">
    <property type="protein sequence ID" value="ETO22441.1"/>
    <property type="molecule type" value="Genomic_DNA"/>
</dbReference>
<keyword evidence="2" id="KW-0963">Cytoplasm</keyword>
<dbReference type="OrthoDB" id="7340501at2759"/>
<comment type="similarity">
    <text evidence="7">Belongs to the actin family.</text>
</comment>
<keyword evidence="3" id="KW-0547">Nucleotide-binding</keyword>
<sequence>MDFSRVLVVDNGSGMMKAGYSGDDAPRAVFPTVVGRVKDGITLPYSKPAYIGDEAVSKREVLKLSYPIWRGSITNWDEMEKIWHHSFYNELAAAPEDHPLLLTSCPLNSKKSKEKMMEIAFETFTSQAVHIANQAVLSLYSTGRTTGVVLECGDGATFSGLVTEGNIVPQGTFRLDVGGRDLTDWMMILLTETGYSFTTVAERALIQSVKESFAFVSCQYQDDLKKSSTSFEKLYELPDGELITASSERFRFNFLFLFFFLR</sequence>
<dbReference type="SMART" id="SM00268">
    <property type="entry name" value="ACTIN"/>
    <property type="match status" value="1"/>
</dbReference>
<name>X6N8U0_RETFI</name>
<organism evidence="8 9">
    <name type="scientific">Reticulomyxa filosa</name>
    <dbReference type="NCBI Taxonomy" id="46433"/>
    <lineage>
        <taxon>Eukaryota</taxon>
        <taxon>Sar</taxon>
        <taxon>Rhizaria</taxon>
        <taxon>Retaria</taxon>
        <taxon>Foraminifera</taxon>
        <taxon>Monothalamids</taxon>
        <taxon>Reticulomyxidae</taxon>
        <taxon>Reticulomyxa</taxon>
    </lineage>
</organism>
<evidence type="ECO:0000256" key="5">
    <source>
        <dbReference type="ARBA" id="ARBA00023212"/>
    </source>
</evidence>
<dbReference type="Gene3D" id="3.90.640.10">
    <property type="entry name" value="Actin, Chain A, domain 4"/>
    <property type="match status" value="1"/>
</dbReference>
<dbReference type="InterPro" id="IPR004000">
    <property type="entry name" value="Actin"/>
</dbReference>
<dbReference type="Proteomes" id="UP000023152">
    <property type="component" value="Unassembled WGS sequence"/>
</dbReference>
<keyword evidence="4" id="KW-0067">ATP-binding</keyword>
<gene>
    <name evidence="8" type="ORF">RFI_14758</name>
</gene>
<keyword evidence="5" id="KW-0206">Cytoskeleton</keyword>
<evidence type="ECO:0000313" key="8">
    <source>
        <dbReference type="EMBL" id="ETO22441.1"/>
    </source>
</evidence>
<comment type="subcellular location">
    <subcellularLocation>
        <location evidence="1">Cytoplasm</location>
        <location evidence="1">Cytoskeleton</location>
    </subcellularLocation>
</comment>
<evidence type="ECO:0000313" key="9">
    <source>
        <dbReference type="Proteomes" id="UP000023152"/>
    </source>
</evidence>
<dbReference type="AlphaFoldDB" id="X6N8U0"/>
<evidence type="ECO:0000256" key="6">
    <source>
        <dbReference type="ARBA" id="ARBA00049360"/>
    </source>
</evidence>
<proteinExistence type="inferred from homology"/>
<dbReference type="GO" id="GO:0005524">
    <property type="term" value="F:ATP binding"/>
    <property type="evidence" value="ECO:0007669"/>
    <property type="project" value="UniProtKB-KW"/>
</dbReference>
<dbReference type="Gene3D" id="3.30.420.40">
    <property type="match status" value="1"/>
</dbReference>
<dbReference type="GO" id="GO:0005856">
    <property type="term" value="C:cytoskeleton"/>
    <property type="evidence" value="ECO:0007669"/>
    <property type="project" value="UniProtKB-SubCell"/>
</dbReference>
<evidence type="ECO:0000256" key="2">
    <source>
        <dbReference type="ARBA" id="ARBA00022490"/>
    </source>
</evidence>
<reference evidence="8 9" key="1">
    <citation type="journal article" date="2013" name="Curr. Biol.">
        <title>The Genome of the Foraminiferan Reticulomyxa filosa.</title>
        <authorList>
            <person name="Glockner G."/>
            <person name="Hulsmann N."/>
            <person name="Schleicher M."/>
            <person name="Noegel A.A."/>
            <person name="Eichinger L."/>
            <person name="Gallinger C."/>
            <person name="Pawlowski J."/>
            <person name="Sierra R."/>
            <person name="Euteneuer U."/>
            <person name="Pillet L."/>
            <person name="Moustafa A."/>
            <person name="Platzer M."/>
            <person name="Groth M."/>
            <person name="Szafranski K."/>
            <person name="Schliwa M."/>
        </authorList>
    </citation>
    <scope>NUCLEOTIDE SEQUENCE [LARGE SCALE GENOMIC DNA]</scope>
</reference>
<accession>X6N8U0</accession>